<keyword evidence="6 7" id="KW-0472">Membrane</keyword>
<comment type="catalytic activity">
    <reaction evidence="7">
        <text>UDP-N-acetyl-alpha-D-muramoyl-L-alanyl-gamma-D-glutamyl-meso-2,6-diaminopimeloyl-D-alanyl-D-alanine + di-trans,octa-cis-undecaprenyl phosphate = di-trans,octa-cis-undecaprenyl diphospho-N-acetyl-alpha-D-muramoyl-L-alanyl-D-glutamyl-meso-2,6-diaminopimeloyl-D-alanyl-D-alanine + UMP</text>
        <dbReference type="Rhea" id="RHEA:28386"/>
        <dbReference type="ChEBI" id="CHEBI:57865"/>
        <dbReference type="ChEBI" id="CHEBI:60392"/>
        <dbReference type="ChEBI" id="CHEBI:61386"/>
        <dbReference type="ChEBI" id="CHEBI:61387"/>
        <dbReference type="EC" id="2.7.8.13"/>
    </reaction>
</comment>
<dbReference type="GO" id="GO:0051992">
    <property type="term" value="F:UDP-N-acetylmuramoyl-L-alanyl-D-glutamyl-meso-2,6-diaminopimelyl-D-alanyl-D-alanine:undecaprenyl-phosphate transferase activity"/>
    <property type="evidence" value="ECO:0007669"/>
    <property type="project" value="RHEA"/>
</dbReference>
<dbReference type="UniPathway" id="UPA00219"/>
<dbReference type="InterPro" id="IPR018480">
    <property type="entry name" value="PNAcMuramoyl-5peptid_Trfase_CS"/>
</dbReference>
<evidence type="ECO:0000256" key="2">
    <source>
        <dbReference type="ARBA" id="ARBA00005583"/>
    </source>
</evidence>
<dbReference type="KEGG" id="ccel:CCDG5_1316"/>
<evidence type="ECO:0000256" key="4">
    <source>
        <dbReference type="ARBA" id="ARBA00022692"/>
    </source>
</evidence>
<organism evidence="10 11">
    <name type="scientific">[Clostridium] cellulosi</name>
    <dbReference type="NCBI Taxonomy" id="29343"/>
    <lineage>
        <taxon>Bacteria</taxon>
        <taxon>Bacillati</taxon>
        <taxon>Bacillota</taxon>
        <taxon>Clostridia</taxon>
        <taxon>Eubacteriales</taxon>
        <taxon>Oscillospiraceae</taxon>
        <taxon>Oscillospiraceae incertae sedis</taxon>
    </lineage>
</organism>
<keyword evidence="7" id="KW-0131">Cell cycle</keyword>
<dbReference type="Proteomes" id="UP000032431">
    <property type="component" value="Chromosome I"/>
</dbReference>
<keyword evidence="7 9" id="KW-0479">Metal-binding</keyword>
<keyword evidence="7" id="KW-0132">Cell division</keyword>
<keyword evidence="7" id="KW-1003">Cell membrane</keyword>
<dbReference type="Pfam" id="PF00953">
    <property type="entry name" value="Glycos_transf_4"/>
    <property type="match status" value="1"/>
</dbReference>
<protein>
    <recommendedName>
        <fullName evidence="7 8">Phospho-N-acetylmuramoyl-pentapeptide-transferase</fullName>
        <ecNumber evidence="7 8">2.7.8.13</ecNumber>
    </recommendedName>
    <alternativeName>
        <fullName evidence="7">UDP-MurNAc-pentapeptide phosphotransferase</fullName>
    </alternativeName>
</protein>
<dbReference type="STRING" id="29343.CCDG5_1316"/>
<name>A0A078KTD3_9FIRM</name>
<dbReference type="OrthoDB" id="9805475at2"/>
<keyword evidence="7" id="KW-0573">Peptidoglycan synthesis</keyword>
<evidence type="ECO:0000256" key="7">
    <source>
        <dbReference type="HAMAP-Rule" id="MF_00038"/>
    </source>
</evidence>
<dbReference type="PANTHER" id="PTHR22926:SF5">
    <property type="entry name" value="PHOSPHO-N-ACETYLMURAMOYL-PENTAPEPTIDE-TRANSFERASE HOMOLOG"/>
    <property type="match status" value="1"/>
</dbReference>
<dbReference type="PANTHER" id="PTHR22926">
    <property type="entry name" value="PHOSPHO-N-ACETYLMURAMOYL-PENTAPEPTIDE-TRANSFERASE"/>
    <property type="match status" value="1"/>
</dbReference>
<keyword evidence="5 7" id="KW-1133">Transmembrane helix</keyword>
<feature type="transmembrane region" description="Helical" evidence="7">
    <location>
        <begin position="89"/>
        <end position="105"/>
    </location>
</feature>
<dbReference type="GO" id="GO:0005886">
    <property type="term" value="C:plasma membrane"/>
    <property type="evidence" value="ECO:0007669"/>
    <property type="project" value="UniProtKB-SubCell"/>
</dbReference>
<feature type="transmembrane region" description="Helical" evidence="7">
    <location>
        <begin position="53"/>
        <end position="74"/>
    </location>
</feature>
<gene>
    <name evidence="7 10" type="primary">mraY</name>
    <name evidence="10" type="ORF">CCDG5_1316</name>
</gene>
<dbReference type="GO" id="GO:0008360">
    <property type="term" value="P:regulation of cell shape"/>
    <property type="evidence" value="ECO:0007669"/>
    <property type="project" value="UniProtKB-KW"/>
</dbReference>
<keyword evidence="7" id="KW-0133">Cell shape</keyword>
<comment type="cofactor">
    <cofactor evidence="7 9">
        <name>Mg(2+)</name>
        <dbReference type="ChEBI" id="CHEBI:18420"/>
    </cofactor>
</comment>
<dbReference type="GO" id="GO:0071555">
    <property type="term" value="P:cell wall organization"/>
    <property type="evidence" value="ECO:0007669"/>
    <property type="project" value="UniProtKB-KW"/>
</dbReference>
<dbReference type="InterPro" id="IPR003524">
    <property type="entry name" value="PNAcMuramoyl-5peptid_Trfase"/>
</dbReference>
<proteinExistence type="inferred from homology"/>
<feature type="binding site" evidence="9">
    <location>
        <position position="180"/>
    </location>
    <ligand>
        <name>Mg(2+)</name>
        <dbReference type="ChEBI" id="CHEBI:18420"/>
    </ligand>
</feature>
<dbReference type="HAMAP" id="MF_00038">
    <property type="entry name" value="MraY"/>
    <property type="match status" value="1"/>
</dbReference>
<keyword evidence="11" id="KW-1185">Reference proteome</keyword>
<evidence type="ECO:0000256" key="3">
    <source>
        <dbReference type="ARBA" id="ARBA00022679"/>
    </source>
</evidence>
<evidence type="ECO:0000256" key="9">
    <source>
        <dbReference type="PIRSR" id="PIRSR600715-1"/>
    </source>
</evidence>
<comment type="similarity">
    <text evidence="2 7">Belongs to the glycosyltransferase 4 family. MraY subfamily.</text>
</comment>
<dbReference type="EC" id="2.7.8.13" evidence="7 8"/>
<keyword evidence="7" id="KW-0961">Cell wall biogenesis/degradation</keyword>
<feature type="transmembrane region" description="Helical" evidence="7">
    <location>
        <begin position="263"/>
        <end position="284"/>
    </location>
</feature>
<dbReference type="PATRIC" id="fig|29343.3.peg.1386"/>
<dbReference type="GO" id="GO:0009252">
    <property type="term" value="P:peptidoglycan biosynthetic process"/>
    <property type="evidence" value="ECO:0007669"/>
    <property type="project" value="UniProtKB-UniRule"/>
</dbReference>
<reference evidence="11" key="1">
    <citation type="submission" date="2014-07" db="EMBL/GenBank/DDBJ databases">
        <authorList>
            <person name="Wibberg D."/>
        </authorList>
    </citation>
    <scope>NUCLEOTIDE SEQUENCE [LARGE SCALE GENOMIC DNA]</scope>
    <source>
        <strain evidence="11">DG5</strain>
    </source>
</reference>
<keyword evidence="4 7" id="KW-0812">Transmembrane</keyword>
<feature type="transmembrane region" description="Helical" evidence="7">
    <location>
        <begin position="125"/>
        <end position="144"/>
    </location>
</feature>
<feature type="transmembrane region" description="Helical" evidence="7">
    <location>
        <begin position="311"/>
        <end position="334"/>
    </location>
</feature>
<feature type="transmembrane region" description="Helical" evidence="7">
    <location>
        <begin position="6"/>
        <end position="28"/>
    </location>
</feature>
<dbReference type="GO" id="GO:0008963">
    <property type="term" value="F:phospho-N-acetylmuramoyl-pentapeptide-transferase activity"/>
    <property type="evidence" value="ECO:0007669"/>
    <property type="project" value="UniProtKB-UniRule"/>
</dbReference>
<sequence>MTGMGAVVAAVLSFVITSVLGIWMIPYLRKLKYGQSIKEIGPVWHKSKQGTPVMGGLMFIIGILVAVIVVLIFAKDFKFQMSDNERSRLIYGMVMAVMFGMIGFCDDYIKVVKKRNLGLTPKQKFSLQILAALIFLVMEFVTGYRGTTMMVPFTPWTVNFGIAFWPIALFIIVGTVNSVNLTDGIDGLAASVTTVAALGFMLSAKIMMSTAFAAVAAALAGGCLGFLVWNFYPAKVFMGDTGSLFLGGMLSAIAFGIDQPLLLIPFGIIYIVETLSDIIQVISFKSTGKRVFKMAPIHHHFEMSGWSEMKIVAVFTIVTIVSSAAGVTWLALILN</sequence>
<evidence type="ECO:0000256" key="1">
    <source>
        <dbReference type="ARBA" id="ARBA00004141"/>
    </source>
</evidence>
<feature type="transmembrane region" description="Helical" evidence="7">
    <location>
        <begin position="156"/>
        <end position="176"/>
    </location>
</feature>
<evidence type="ECO:0000256" key="5">
    <source>
        <dbReference type="ARBA" id="ARBA00022989"/>
    </source>
</evidence>
<feature type="transmembrane region" description="Helical" evidence="7">
    <location>
        <begin position="236"/>
        <end position="257"/>
    </location>
</feature>
<keyword evidence="3 7" id="KW-0808">Transferase</keyword>
<accession>A0A078KTD3</accession>
<dbReference type="NCBIfam" id="TIGR00445">
    <property type="entry name" value="mraY"/>
    <property type="match status" value="1"/>
</dbReference>
<feature type="transmembrane region" description="Helical" evidence="7">
    <location>
        <begin position="210"/>
        <end position="229"/>
    </location>
</feature>
<comment type="function">
    <text evidence="7">Catalyzes the initial step of the lipid cycle reactions in the biosynthesis of the cell wall peptidoglycan: transfers peptidoglycan precursor phospho-MurNAc-pentapeptide from UDP-MurNAc-pentapeptide onto the lipid carrier undecaprenyl phosphate, yielding undecaprenyl-pyrophosphoryl-MurNAc-pentapeptide, known as lipid I.</text>
</comment>
<dbReference type="InterPro" id="IPR000715">
    <property type="entry name" value="Glycosyl_transferase_4"/>
</dbReference>
<comment type="pathway">
    <text evidence="7">Cell wall biogenesis; peptidoglycan biosynthesis.</text>
</comment>
<dbReference type="GO" id="GO:0051301">
    <property type="term" value="P:cell division"/>
    <property type="evidence" value="ECO:0007669"/>
    <property type="project" value="UniProtKB-KW"/>
</dbReference>
<feature type="binding site" evidence="9">
    <location>
        <position position="240"/>
    </location>
    <ligand>
        <name>Mg(2+)</name>
        <dbReference type="ChEBI" id="CHEBI:18420"/>
    </ligand>
</feature>
<evidence type="ECO:0000313" key="11">
    <source>
        <dbReference type="Proteomes" id="UP000032431"/>
    </source>
</evidence>
<evidence type="ECO:0000256" key="8">
    <source>
        <dbReference type="NCBIfam" id="TIGR00445"/>
    </source>
</evidence>
<dbReference type="PROSITE" id="PS01348">
    <property type="entry name" value="MRAY_2"/>
    <property type="match status" value="1"/>
</dbReference>
<dbReference type="CDD" id="cd06852">
    <property type="entry name" value="GT_MraY"/>
    <property type="match status" value="1"/>
</dbReference>
<dbReference type="GO" id="GO:0046872">
    <property type="term" value="F:metal ion binding"/>
    <property type="evidence" value="ECO:0007669"/>
    <property type="project" value="UniProtKB-KW"/>
</dbReference>
<evidence type="ECO:0000256" key="6">
    <source>
        <dbReference type="ARBA" id="ARBA00023136"/>
    </source>
</evidence>
<evidence type="ECO:0000313" key="10">
    <source>
        <dbReference type="EMBL" id="CDZ24430.1"/>
    </source>
</evidence>
<dbReference type="HOGENOM" id="CLU_023982_0_1_9"/>
<comment type="subcellular location">
    <subcellularLocation>
        <location evidence="7">Cell membrane</location>
        <topology evidence="7">Multi-pass membrane protein</topology>
    </subcellularLocation>
    <subcellularLocation>
        <location evidence="1">Membrane</location>
        <topology evidence="1">Multi-pass membrane protein</topology>
    </subcellularLocation>
</comment>
<dbReference type="EMBL" id="LM995447">
    <property type="protein sequence ID" value="CDZ24430.1"/>
    <property type="molecule type" value="Genomic_DNA"/>
</dbReference>
<dbReference type="AlphaFoldDB" id="A0A078KTD3"/>
<keyword evidence="7 9" id="KW-0460">Magnesium</keyword>